<accession>A0A3B0XTZ3</accession>
<evidence type="ECO:0000259" key="9">
    <source>
        <dbReference type="PROSITE" id="PS51186"/>
    </source>
</evidence>
<evidence type="ECO:0000256" key="3">
    <source>
        <dbReference type="ARBA" id="ARBA00012697"/>
    </source>
</evidence>
<evidence type="ECO:0000256" key="6">
    <source>
        <dbReference type="ARBA" id="ARBA00022679"/>
    </source>
</evidence>
<comment type="pathway">
    <text evidence="1">Amino-acid biosynthesis; L-arginine biosynthesis; N(2)-acetyl-L-ornithine from L-glutamate: step 1/4.</text>
</comment>
<keyword evidence="5" id="KW-0028">Amino-acid biosynthesis</keyword>
<gene>
    <name evidence="10" type="ORF">MNBD_GAMMA08-943</name>
</gene>
<dbReference type="Gene3D" id="3.40.1160.10">
    <property type="entry name" value="Acetylglutamate kinase-like"/>
    <property type="match status" value="1"/>
</dbReference>
<dbReference type="Gene3D" id="3.40.630.30">
    <property type="match status" value="1"/>
</dbReference>
<dbReference type="InterPro" id="IPR000182">
    <property type="entry name" value="GNAT_dom"/>
</dbReference>
<dbReference type="InterPro" id="IPR010167">
    <property type="entry name" value="NH2A_AcTrfase"/>
</dbReference>
<dbReference type="GO" id="GO:0005737">
    <property type="term" value="C:cytoplasm"/>
    <property type="evidence" value="ECO:0007669"/>
    <property type="project" value="InterPro"/>
</dbReference>
<dbReference type="InterPro" id="IPR036393">
    <property type="entry name" value="AceGlu_kinase-like_sf"/>
</dbReference>
<evidence type="ECO:0000313" key="10">
    <source>
        <dbReference type="EMBL" id="VAW66787.1"/>
    </source>
</evidence>
<dbReference type="GO" id="GO:0004042">
    <property type="term" value="F:L-glutamate N-acetyltransferase activity"/>
    <property type="evidence" value="ECO:0007669"/>
    <property type="project" value="InterPro"/>
</dbReference>
<dbReference type="CDD" id="cd04237">
    <property type="entry name" value="AAK_NAGS-ABP"/>
    <property type="match status" value="1"/>
</dbReference>
<dbReference type="UniPathway" id="UPA00068">
    <property type="reaction ID" value="UER00106"/>
</dbReference>
<dbReference type="AlphaFoldDB" id="A0A3B0XTZ3"/>
<evidence type="ECO:0000256" key="2">
    <source>
        <dbReference type="ARBA" id="ARBA00009145"/>
    </source>
</evidence>
<dbReference type="PROSITE" id="PS51186">
    <property type="entry name" value="GNAT"/>
    <property type="match status" value="1"/>
</dbReference>
<sequence length="458" mass="50794">MSSKQQQYVDWFRGSSPYIHSHRGRTFVIYLSGESITHAGFAHLIHDIALLNSLGVKLVLVHGARPQIEQHLKRLKLKSSFHNGWRISSADILPGIEQAVGQVRVNIETQLSMGLINTPMSGAALGVISGNFVTARPYGVRDGIDFGFTGDIRKINTQAIQQQLALNNIVLLSPIACSPTGEAFNCRAEDIATATASALSADKLILMMPSSGVSAEITPDITVEDIRPGSTKKRSSSLAHQLNVLQAEHLLQKNINDELTQLHLNSAINACKQGVRRAHLISHETDGALLLELYTHDGSGTMITTDTYDGLRQANINDIGGILELIEPLEQQQILAHRSREQLELEIDRFSIIERDGMIIACAALYPYAQPHDNHCAELACVAVHSHYQKQGRAGDLLQHIQLQCQQKDIHQLFILTTHTAHWFIEKGFIEGTLKQIPVQRQDMYNAQRNSKIYIKNL</sequence>
<evidence type="ECO:0000256" key="7">
    <source>
        <dbReference type="ARBA" id="ARBA00023315"/>
    </source>
</evidence>
<dbReference type="PANTHER" id="PTHR30602:SF12">
    <property type="entry name" value="AMINO-ACID ACETYLTRANSFERASE NAGS1, CHLOROPLASTIC-RELATED"/>
    <property type="match status" value="1"/>
</dbReference>
<keyword evidence="4" id="KW-0055">Arginine biosynthesis</keyword>
<dbReference type="NCBIfam" id="NF003641">
    <property type="entry name" value="PRK05279.1"/>
    <property type="match status" value="1"/>
</dbReference>
<evidence type="ECO:0000256" key="8">
    <source>
        <dbReference type="ARBA" id="ARBA00048372"/>
    </source>
</evidence>
<dbReference type="NCBIfam" id="TIGR01890">
    <property type="entry name" value="N-Ac-Glu-synth"/>
    <property type="match status" value="1"/>
</dbReference>
<dbReference type="EC" id="2.3.1.1" evidence="3"/>
<dbReference type="HAMAP" id="MF_01105">
    <property type="entry name" value="N_acetyl_glu_synth"/>
    <property type="match status" value="1"/>
</dbReference>
<keyword evidence="7 10" id="KW-0012">Acyltransferase</keyword>
<name>A0A3B0XTZ3_9ZZZZ</name>
<dbReference type="InterPro" id="IPR001048">
    <property type="entry name" value="Asp/Glu/Uridylate_kinase"/>
</dbReference>
<dbReference type="PIRSF" id="PIRSF000423">
    <property type="entry name" value="ArgA"/>
    <property type="match status" value="1"/>
</dbReference>
<dbReference type="PANTHER" id="PTHR30602">
    <property type="entry name" value="AMINO-ACID ACETYLTRANSFERASE"/>
    <property type="match status" value="1"/>
</dbReference>
<proteinExistence type="inferred from homology"/>
<dbReference type="CDD" id="cd04301">
    <property type="entry name" value="NAT_SF"/>
    <property type="match status" value="1"/>
</dbReference>
<reference evidence="10" key="1">
    <citation type="submission" date="2018-06" db="EMBL/GenBank/DDBJ databases">
        <authorList>
            <person name="Zhirakovskaya E."/>
        </authorList>
    </citation>
    <scope>NUCLEOTIDE SEQUENCE</scope>
</reference>
<dbReference type="InterPro" id="IPR016181">
    <property type="entry name" value="Acyl_CoA_acyltransferase"/>
</dbReference>
<dbReference type="EMBL" id="UOFH01000360">
    <property type="protein sequence ID" value="VAW66787.1"/>
    <property type="molecule type" value="Genomic_DNA"/>
</dbReference>
<comment type="catalytic activity">
    <reaction evidence="8">
        <text>L-glutamate + acetyl-CoA = N-acetyl-L-glutamate + CoA + H(+)</text>
        <dbReference type="Rhea" id="RHEA:24292"/>
        <dbReference type="ChEBI" id="CHEBI:15378"/>
        <dbReference type="ChEBI" id="CHEBI:29985"/>
        <dbReference type="ChEBI" id="CHEBI:44337"/>
        <dbReference type="ChEBI" id="CHEBI:57287"/>
        <dbReference type="ChEBI" id="CHEBI:57288"/>
        <dbReference type="EC" id="2.3.1.1"/>
    </reaction>
</comment>
<dbReference type="Pfam" id="PF00696">
    <property type="entry name" value="AA_kinase"/>
    <property type="match status" value="1"/>
</dbReference>
<dbReference type="GO" id="GO:0006526">
    <property type="term" value="P:L-arginine biosynthetic process"/>
    <property type="evidence" value="ECO:0007669"/>
    <property type="project" value="UniProtKB-UniPathway"/>
</dbReference>
<protein>
    <recommendedName>
        <fullName evidence="3">amino-acid N-acetyltransferase</fullName>
        <ecNumber evidence="3">2.3.1.1</ecNumber>
    </recommendedName>
</protein>
<organism evidence="10">
    <name type="scientific">hydrothermal vent metagenome</name>
    <dbReference type="NCBI Taxonomy" id="652676"/>
    <lineage>
        <taxon>unclassified sequences</taxon>
        <taxon>metagenomes</taxon>
        <taxon>ecological metagenomes</taxon>
    </lineage>
</organism>
<dbReference type="Pfam" id="PF13508">
    <property type="entry name" value="Acetyltransf_7"/>
    <property type="match status" value="1"/>
</dbReference>
<keyword evidence="6 10" id="KW-0808">Transferase</keyword>
<evidence type="ECO:0000256" key="1">
    <source>
        <dbReference type="ARBA" id="ARBA00004925"/>
    </source>
</evidence>
<dbReference type="SUPFAM" id="SSF55729">
    <property type="entry name" value="Acyl-CoA N-acyltransferases (Nat)"/>
    <property type="match status" value="1"/>
</dbReference>
<dbReference type="InterPro" id="IPR033719">
    <property type="entry name" value="NAGS_kin"/>
</dbReference>
<evidence type="ECO:0000256" key="4">
    <source>
        <dbReference type="ARBA" id="ARBA00022571"/>
    </source>
</evidence>
<comment type="similarity">
    <text evidence="2">Belongs to the acetyltransferase family. ArgA subfamily.</text>
</comment>
<feature type="domain" description="N-acetyltransferase" evidence="9">
    <location>
        <begin position="309"/>
        <end position="458"/>
    </location>
</feature>
<evidence type="ECO:0000256" key="5">
    <source>
        <dbReference type="ARBA" id="ARBA00022605"/>
    </source>
</evidence>
<dbReference type="SUPFAM" id="SSF53633">
    <property type="entry name" value="Carbamate kinase-like"/>
    <property type="match status" value="1"/>
</dbReference>